<evidence type="ECO:0000313" key="4">
    <source>
        <dbReference type="EMBL" id="GAA5084844.1"/>
    </source>
</evidence>
<evidence type="ECO:0000256" key="1">
    <source>
        <dbReference type="SAM" id="Phobius"/>
    </source>
</evidence>
<dbReference type="Pfam" id="PF25917">
    <property type="entry name" value="BSH_RND"/>
    <property type="match status" value="1"/>
</dbReference>
<sequence>MESSTISTHKKWASLISVVVIVLAIVLGAWHAYRTTFNPLSEDASIEANVVHIVTTVPGRIQRLYVKEGDKVEKGQLLFTLDPELYEMRLAQAKAELAFAQATLAAKERHIQAQLHNSSITNEQIERARTNLKLATQSQARMAALAPKGYVPQQQLDQANTMKRDAEISLRQALEQAGAAEAMVSTTDAEIAMVEMRQQGLAIAERNLRETQVRAPQTGRVVGLHVSEGEHLMPEMNLFTLIDTTHWHATAMYRETALKHIEPGLCATVYVMANPNVAIQGKVENIGWGVSSEDIIHLPRGMPYVQKTVNWVRVAQRFPVQIALDVKPEHESLLRMGASATTIIHDGQYCD</sequence>
<organism evidence="4 5">
    <name type="scientific">Paenalcaligenes hermetiae</name>
    <dbReference type="NCBI Taxonomy" id="1157987"/>
    <lineage>
        <taxon>Bacteria</taxon>
        <taxon>Pseudomonadati</taxon>
        <taxon>Pseudomonadota</taxon>
        <taxon>Betaproteobacteria</taxon>
        <taxon>Burkholderiales</taxon>
        <taxon>Alcaligenaceae</taxon>
        <taxon>Paenalcaligenes</taxon>
    </lineage>
</organism>
<dbReference type="PANTHER" id="PTHR30367">
    <property type="entry name" value="P-HYDROXYBENZOIC ACID EFFLUX PUMP SUBUNIT AAEA-RELATED"/>
    <property type="match status" value="1"/>
</dbReference>
<comment type="caution">
    <text evidence="4">The sequence shown here is derived from an EMBL/GenBank/DDBJ whole genome shotgun (WGS) entry which is preliminary data.</text>
</comment>
<evidence type="ECO:0000259" key="2">
    <source>
        <dbReference type="Pfam" id="PF25917"/>
    </source>
</evidence>
<feature type="transmembrane region" description="Helical" evidence="1">
    <location>
        <begin position="12"/>
        <end position="33"/>
    </location>
</feature>
<dbReference type="InterPro" id="IPR058625">
    <property type="entry name" value="MdtA-like_BSH"/>
</dbReference>
<dbReference type="PANTHER" id="PTHR30367:SF1">
    <property type="entry name" value="MULTIDRUG RESISTANCE PROTEIN MDTN"/>
    <property type="match status" value="1"/>
</dbReference>
<keyword evidence="1" id="KW-0472">Membrane</keyword>
<dbReference type="EMBL" id="BAABKD010000001">
    <property type="protein sequence ID" value="GAA5084844.1"/>
    <property type="molecule type" value="Genomic_DNA"/>
</dbReference>
<dbReference type="InterPro" id="IPR050393">
    <property type="entry name" value="MFP_Efflux_Pump"/>
</dbReference>
<dbReference type="NCBIfam" id="NF007785">
    <property type="entry name" value="PRK10476.1"/>
    <property type="match status" value="1"/>
</dbReference>
<feature type="domain" description="Multidrug resistance protein MdtA-like barrel-sandwich hybrid" evidence="2">
    <location>
        <begin position="49"/>
        <end position="231"/>
    </location>
</feature>
<proteinExistence type="predicted"/>
<keyword evidence="1" id="KW-0812">Transmembrane</keyword>
<dbReference type="Pfam" id="PF25963">
    <property type="entry name" value="Beta-barrel_AAEA"/>
    <property type="match status" value="1"/>
</dbReference>
<dbReference type="Gene3D" id="2.40.50.100">
    <property type="match status" value="1"/>
</dbReference>
<dbReference type="SUPFAM" id="SSF111369">
    <property type="entry name" value="HlyD-like secretion proteins"/>
    <property type="match status" value="2"/>
</dbReference>
<dbReference type="PRINTS" id="PR01490">
    <property type="entry name" value="RTXTOXIND"/>
</dbReference>
<protein>
    <submittedName>
        <fullName evidence="4">Multidrug transporter subunit MdtN</fullName>
    </submittedName>
</protein>
<gene>
    <name evidence="4" type="primary">mdtN</name>
    <name evidence="4" type="ORF">GCM10023337_02900</name>
</gene>
<dbReference type="Proteomes" id="UP001500227">
    <property type="component" value="Unassembled WGS sequence"/>
</dbReference>
<dbReference type="RefSeq" id="WP_345369068.1">
    <property type="nucleotide sequence ID" value="NZ_BAABKD010000001.1"/>
</dbReference>
<accession>A0ABP9LVZ3</accession>
<reference evidence="5" key="1">
    <citation type="journal article" date="2019" name="Int. J. Syst. Evol. Microbiol.">
        <title>The Global Catalogue of Microorganisms (GCM) 10K type strain sequencing project: providing services to taxonomists for standard genome sequencing and annotation.</title>
        <authorList>
            <consortium name="The Broad Institute Genomics Platform"/>
            <consortium name="The Broad Institute Genome Sequencing Center for Infectious Disease"/>
            <person name="Wu L."/>
            <person name="Ma J."/>
        </authorList>
    </citation>
    <scope>NUCLEOTIDE SEQUENCE [LARGE SCALE GENOMIC DNA]</scope>
    <source>
        <strain evidence="5">JCM 18423</strain>
    </source>
</reference>
<keyword evidence="5" id="KW-1185">Reference proteome</keyword>
<name>A0ABP9LVZ3_9BURK</name>
<dbReference type="Gene3D" id="2.40.30.170">
    <property type="match status" value="1"/>
</dbReference>
<evidence type="ECO:0000313" key="5">
    <source>
        <dbReference type="Proteomes" id="UP001500227"/>
    </source>
</evidence>
<keyword evidence="1" id="KW-1133">Transmembrane helix</keyword>
<evidence type="ECO:0000259" key="3">
    <source>
        <dbReference type="Pfam" id="PF25963"/>
    </source>
</evidence>
<feature type="domain" description="p-hydroxybenzoic acid efflux pump subunit AaeA-like beta-barrel" evidence="3">
    <location>
        <begin position="250"/>
        <end position="345"/>
    </location>
</feature>
<dbReference type="InterPro" id="IPR058634">
    <property type="entry name" value="AaeA-lik-b-barrel"/>
</dbReference>